<organism evidence="2">
    <name type="scientific">Haptolina ericina</name>
    <dbReference type="NCBI Taxonomy" id="156174"/>
    <lineage>
        <taxon>Eukaryota</taxon>
        <taxon>Haptista</taxon>
        <taxon>Haptophyta</taxon>
        <taxon>Prymnesiophyceae</taxon>
        <taxon>Prymnesiales</taxon>
        <taxon>Prymnesiaceae</taxon>
        <taxon>Haptolina</taxon>
    </lineage>
</organism>
<proteinExistence type="predicted"/>
<dbReference type="Gene3D" id="3.30.1330.60">
    <property type="entry name" value="OmpA-like domain"/>
    <property type="match status" value="1"/>
</dbReference>
<dbReference type="CDD" id="cd07185">
    <property type="entry name" value="OmpA_C-like"/>
    <property type="match status" value="1"/>
</dbReference>
<dbReference type="PANTHER" id="PTHR30329">
    <property type="entry name" value="STATOR ELEMENT OF FLAGELLAR MOTOR COMPLEX"/>
    <property type="match status" value="1"/>
</dbReference>
<evidence type="ECO:0000259" key="1">
    <source>
        <dbReference type="PROSITE" id="PS51123"/>
    </source>
</evidence>
<dbReference type="PANTHER" id="PTHR30329:SF20">
    <property type="entry name" value="EXPORTED PROTEIN"/>
    <property type="match status" value="1"/>
</dbReference>
<dbReference type="Pfam" id="PF00691">
    <property type="entry name" value="OmpA"/>
    <property type="match status" value="1"/>
</dbReference>
<feature type="domain" description="OmpA-like" evidence="1">
    <location>
        <begin position="29"/>
        <end position="143"/>
    </location>
</feature>
<evidence type="ECO:0000313" key="2">
    <source>
        <dbReference type="EMBL" id="CAE0126639.1"/>
    </source>
</evidence>
<reference evidence="2" key="1">
    <citation type="submission" date="2021-01" db="EMBL/GenBank/DDBJ databases">
        <authorList>
            <person name="Corre E."/>
            <person name="Pelletier E."/>
            <person name="Niang G."/>
            <person name="Scheremetjew M."/>
            <person name="Finn R."/>
            <person name="Kale V."/>
            <person name="Holt S."/>
            <person name="Cochrane G."/>
            <person name="Meng A."/>
            <person name="Brown T."/>
            <person name="Cohen L."/>
        </authorList>
    </citation>
    <scope>NUCLEOTIDE SEQUENCE</scope>
    <source>
        <strain evidence="2">CCMP281</strain>
    </source>
</reference>
<accession>A0A7S3F4K3</accession>
<protein>
    <recommendedName>
        <fullName evidence="1">OmpA-like domain-containing protein</fullName>
    </recommendedName>
</protein>
<dbReference type="EMBL" id="HBHX01047319">
    <property type="protein sequence ID" value="CAE0126639.1"/>
    <property type="molecule type" value="Transcribed_RNA"/>
</dbReference>
<dbReference type="InterPro" id="IPR006665">
    <property type="entry name" value="OmpA-like"/>
</dbReference>
<gene>
    <name evidence="2" type="ORF">HERI1096_LOCUS26193</name>
</gene>
<dbReference type="PROSITE" id="PS51123">
    <property type="entry name" value="OMPA_2"/>
    <property type="match status" value="1"/>
</dbReference>
<sequence length="144" mass="15551">MRSQIRPEAAPPASIGGIRGYGAAEVRFRVIQSLLLPRALGFGAEEVSLPAAGQPLLEKVVETLRQHPSLDIVVEGHADKTEARAETLSARRADAVKRWLVAHGARCNVTTVGFGTACPVATNLTFQGRRHNRRVELQIRPQGG</sequence>
<name>A0A7S3F4K3_9EUKA</name>
<dbReference type="SUPFAM" id="SSF103088">
    <property type="entry name" value="OmpA-like"/>
    <property type="match status" value="1"/>
</dbReference>
<dbReference type="InterPro" id="IPR036737">
    <property type="entry name" value="OmpA-like_sf"/>
</dbReference>
<dbReference type="InterPro" id="IPR050330">
    <property type="entry name" value="Bact_OuterMem_StrucFunc"/>
</dbReference>
<dbReference type="AlphaFoldDB" id="A0A7S3F4K3"/>